<dbReference type="Proteomes" id="UP000195719">
    <property type="component" value="Unassembled WGS sequence"/>
</dbReference>
<evidence type="ECO:0000313" key="1">
    <source>
        <dbReference type="EMBL" id="SMY34213.1"/>
    </source>
</evidence>
<sequence length="114" mass="12828">MNWSVLNIDYLDSPSEALNTEIQISSVVVDYLNHLPLGGFFKCPIAVMDRYSLKVQVFFPPELEIMALFLGARLTTKPDFYSLKGIMGIQISPIGLDAKSPYFQSLFVKPNHSQ</sequence>
<dbReference type="EMBL" id="FYAJ01000002">
    <property type="protein sequence ID" value="SMY34213.1"/>
    <property type="molecule type" value="Genomic_DNA"/>
</dbReference>
<reference evidence="2" key="1">
    <citation type="submission" date="2017-06" db="EMBL/GenBank/DDBJ databases">
        <authorList>
            <person name="Rodrigo-Torres L."/>
            <person name="Arahal R.D."/>
            <person name="Lucena T."/>
        </authorList>
    </citation>
    <scope>NUCLEOTIDE SEQUENCE [LARGE SCALE GENOMIC DNA]</scope>
    <source>
        <strain evidence="2">CECT 9192</strain>
    </source>
</reference>
<proteinExistence type="predicted"/>
<name>A0A1Y6MCB3_9GAMM</name>
<evidence type="ECO:0000313" key="2">
    <source>
        <dbReference type="Proteomes" id="UP000195719"/>
    </source>
</evidence>
<dbReference type="AlphaFoldDB" id="A0A1Y6MCB3"/>
<protein>
    <submittedName>
        <fullName evidence="1">Uncharacterized protein</fullName>
    </submittedName>
</protein>
<gene>
    <name evidence="1" type="ORF">PAND9192_01217</name>
</gene>
<organism evidence="1 2">
    <name type="scientific">Photobacterium andalusiense</name>
    <dbReference type="NCBI Taxonomy" id="2204296"/>
    <lineage>
        <taxon>Bacteria</taxon>
        <taxon>Pseudomonadati</taxon>
        <taxon>Pseudomonadota</taxon>
        <taxon>Gammaproteobacteria</taxon>
        <taxon>Vibrionales</taxon>
        <taxon>Vibrionaceae</taxon>
        <taxon>Photobacterium</taxon>
    </lineage>
</organism>
<keyword evidence="2" id="KW-1185">Reference proteome</keyword>
<accession>A0A1Y6MCB3</accession>